<gene>
    <name evidence="1" type="ORF">Trco_001526</name>
</gene>
<accession>A0A9P8QU21</accession>
<dbReference type="EMBL" id="JAIWOZ010000001">
    <property type="protein sequence ID" value="KAH6611506.1"/>
    <property type="molecule type" value="Genomic_DNA"/>
</dbReference>
<sequence>MRVRRHIRPARGGRVKLVKANVYLAQVPGHTALGDVYEGFEAELGDHELLAREEFGGESEAESLFGKFTRQAKIAEFNRVEIPGDSVQDLRRHLEKKRPSLGGGHVARRICSLLRH</sequence>
<evidence type="ECO:0000313" key="1">
    <source>
        <dbReference type="EMBL" id="KAH6611506.1"/>
    </source>
</evidence>
<name>A0A9P8QU21_9HYPO</name>
<keyword evidence="2" id="KW-1185">Reference proteome</keyword>
<proteinExistence type="predicted"/>
<comment type="caution">
    <text evidence="1">The sequence shown here is derived from an EMBL/GenBank/DDBJ whole genome shotgun (WGS) entry which is preliminary data.</text>
</comment>
<protein>
    <submittedName>
        <fullName evidence="1">Uncharacterized protein</fullName>
    </submittedName>
</protein>
<evidence type="ECO:0000313" key="2">
    <source>
        <dbReference type="Proteomes" id="UP000827724"/>
    </source>
</evidence>
<dbReference type="AlphaFoldDB" id="A0A9P8QU21"/>
<dbReference type="Proteomes" id="UP000827724">
    <property type="component" value="Unassembled WGS sequence"/>
</dbReference>
<reference evidence="1" key="1">
    <citation type="submission" date="2021-08" db="EMBL/GenBank/DDBJ databases">
        <title>Chromosome-Level Trichoderma cornu-damae using Hi-C Data.</title>
        <authorList>
            <person name="Kim C.S."/>
        </authorList>
    </citation>
    <scope>NUCLEOTIDE SEQUENCE</scope>
    <source>
        <strain evidence="1">KA19-0412C</strain>
    </source>
</reference>
<organism evidence="1 2">
    <name type="scientific">Trichoderma cornu-damae</name>
    <dbReference type="NCBI Taxonomy" id="654480"/>
    <lineage>
        <taxon>Eukaryota</taxon>
        <taxon>Fungi</taxon>
        <taxon>Dikarya</taxon>
        <taxon>Ascomycota</taxon>
        <taxon>Pezizomycotina</taxon>
        <taxon>Sordariomycetes</taxon>
        <taxon>Hypocreomycetidae</taxon>
        <taxon>Hypocreales</taxon>
        <taxon>Hypocreaceae</taxon>
        <taxon>Trichoderma</taxon>
    </lineage>
</organism>